<dbReference type="RefSeq" id="WP_346759442.1">
    <property type="nucleotide sequence ID" value="NZ_JAUJEB010000004.1"/>
</dbReference>
<dbReference type="Pfam" id="PF13715">
    <property type="entry name" value="CarbopepD_reg_2"/>
    <property type="match status" value="1"/>
</dbReference>
<dbReference type="Pfam" id="PF13598">
    <property type="entry name" value="DUF4139"/>
    <property type="match status" value="1"/>
</dbReference>
<keyword evidence="1" id="KW-0175">Coiled coil</keyword>
<comment type="caution">
    <text evidence="4">The sequence shown here is derived from an EMBL/GenBank/DDBJ whole genome shotgun (WGS) entry which is preliminary data.</text>
</comment>
<organism evidence="4 5">
    <name type="scientific">Agaribacillus aureus</name>
    <dbReference type="NCBI Taxonomy" id="3051825"/>
    <lineage>
        <taxon>Bacteria</taxon>
        <taxon>Pseudomonadati</taxon>
        <taxon>Bacteroidota</taxon>
        <taxon>Cytophagia</taxon>
        <taxon>Cytophagales</taxon>
        <taxon>Splendidivirgaceae</taxon>
        <taxon>Agaribacillus</taxon>
    </lineage>
</organism>
<feature type="domain" description="DUF4140" evidence="3">
    <location>
        <begin position="31"/>
        <end position="128"/>
    </location>
</feature>
<dbReference type="NCBIfam" id="TIGR02231">
    <property type="entry name" value="mucoidy inhibitor MuiA family protein"/>
    <property type="match status" value="2"/>
</dbReference>
<dbReference type="Proteomes" id="UP001172083">
    <property type="component" value="Unassembled WGS sequence"/>
</dbReference>
<dbReference type="PANTHER" id="PTHR31005">
    <property type="entry name" value="DUF4139 DOMAIN-CONTAINING PROTEIN"/>
    <property type="match status" value="1"/>
</dbReference>
<protein>
    <submittedName>
        <fullName evidence="4">Mucoidy inhibitor MuiA family protein</fullName>
    </submittedName>
</protein>
<evidence type="ECO:0000256" key="1">
    <source>
        <dbReference type="SAM" id="Coils"/>
    </source>
</evidence>
<dbReference type="InterPro" id="IPR037291">
    <property type="entry name" value="DUF4139"/>
</dbReference>
<evidence type="ECO:0000259" key="3">
    <source>
        <dbReference type="Pfam" id="PF13600"/>
    </source>
</evidence>
<sequence length="621" mass="69847">MKLKIFIFCVLIGSELSAQSDKELKTRINEVTVFLSGAQINRIGEQKILPGKTRMVIKDLSPFVDEKSVQVKAEGDFTILSVKHQFNYLHTLAKNKTLDSLQAAIVALKNNIAREEGKLLVLKEKQSLLDENKDLGGYNNGASLTELKAAMEFYEKELMTIKDQELTIKNKISGHKKELAKIEKQIKDVASLDQQPSSEIVIMTEAKKNTAATFKISYLVSNAGWYPNYDVRVKDVASPISLNYKADVYQNTGVDWRNVKLKFSNADPNQSGLAPDLNTWYLNYARNTIFRNVQNGVTSNNIKNVSGKVLDETGEPLPGVNIIVKGTTVGTVTDFNGNYRLTLPNNAAYLTFSFIGYQPQDMPITQSNIDLNMTPDIMRLEEVVAIGYGLQGKMAGVSERKSKPVRSKAETITTTTIENQTTVEFQVDIPYSIPSKGAKISVALKQHSIEAMYEYYAVPKKDKDAFLLARIPNWDQYNLLEGEANLYFEDSFVGRTILEAKKLTDTLSISLGRDKNIVLGRTSVDRFTKKRTVGANKIESIGFQILARNKKSQSIRLIVYDQIPVSAINEIQINPRDFGNGDYDEKTGKISWTLLLEPNQQEEFPLKYEVKYPKREKLILE</sequence>
<feature type="coiled-coil region" evidence="1">
    <location>
        <begin position="98"/>
        <end position="164"/>
    </location>
</feature>
<feature type="domain" description="DUF4139" evidence="2">
    <location>
        <begin position="215"/>
        <end position="614"/>
    </location>
</feature>
<dbReference type="Pfam" id="PF13600">
    <property type="entry name" value="DUF4140"/>
    <property type="match status" value="1"/>
</dbReference>
<dbReference type="EMBL" id="JAUJEB010000004">
    <property type="protein sequence ID" value="MDN5214105.1"/>
    <property type="molecule type" value="Genomic_DNA"/>
</dbReference>
<dbReference type="PANTHER" id="PTHR31005:SF8">
    <property type="entry name" value="DUF4139 DOMAIN-CONTAINING PROTEIN"/>
    <property type="match status" value="1"/>
</dbReference>
<evidence type="ECO:0000313" key="4">
    <source>
        <dbReference type="EMBL" id="MDN5214105.1"/>
    </source>
</evidence>
<evidence type="ECO:0000259" key="2">
    <source>
        <dbReference type="Pfam" id="PF13598"/>
    </source>
</evidence>
<proteinExistence type="predicted"/>
<dbReference type="SUPFAM" id="SSF49464">
    <property type="entry name" value="Carboxypeptidase regulatory domain-like"/>
    <property type="match status" value="1"/>
</dbReference>
<dbReference type="Gene3D" id="2.60.40.1120">
    <property type="entry name" value="Carboxypeptidase-like, regulatory domain"/>
    <property type="match status" value="1"/>
</dbReference>
<dbReference type="InterPro" id="IPR008969">
    <property type="entry name" value="CarboxyPept-like_regulatory"/>
</dbReference>
<gene>
    <name evidence="4" type="ORF">QQ020_18660</name>
</gene>
<dbReference type="InterPro" id="IPR011935">
    <property type="entry name" value="CHP02231"/>
</dbReference>
<name>A0ABT8L8M3_9BACT</name>
<evidence type="ECO:0000313" key="5">
    <source>
        <dbReference type="Proteomes" id="UP001172083"/>
    </source>
</evidence>
<keyword evidence="5" id="KW-1185">Reference proteome</keyword>
<reference evidence="4" key="1">
    <citation type="submission" date="2023-06" db="EMBL/GenBank/DDBJ databases">
        <title>Genomic of Agaribacillus aureum.</title>
        <authorList>
            <person name="Wang G."/>
        </authorList>
    </citation>
    <scope>NUCLEOTIDE SEQUENCE</scope>
    <source>
        <strain evidence="4">BMA12</strain>
    </source>
</reference>
<dbReference type="InterPro" id="IPR025554">
    <property type="entry name" value="DUF4140"/>
</dbReference>
<accession>A0ABT8L8M3</accession>